<dbReference type="InterPro" id="IPR045518">
    <property type="entry name" value="2EXR"/>
</dbReference>
<reference evidence="3" key="2">
    <citation type="submission" date="2023-05" db="EMBL/GenBank/DDBJ databases">
        <authorList>
            <consortium name="Lawrence Berkeley National Laboratory"/>
            <person name="Steindorff A."/>
            <person name="Hensen N."/>
            <person name="Bonometti L."/>
            <person name="Westerberg I."/>
            <person name="Brannstrom I.O."/>
            <person name="Guillou S."/>
            <person name="Cros-Aarteil S."/>
            <person name="Calhoun S."/>
            <person name="Haridas S."/>
            <person name="Kuo A."/>
            <person name="Mondo S."/>
            <person name="Pangilinan J."/>
            <person name="Riley R."/>
            <person name="Labutti K."/>
            <person name="Andreopoulos B."/>
            <person name="Lipzen A."/>
            <person name="Chen C."/>
            <person name="Yanf M."/>
            <person name="Daum C."/>
            <person name="Ng V."/>
            <person name="Clum A."/>
            <person name="Ohm R."/>
            <person name="Martin F."/>
            <person name="Silar P."/>
            <person name="Natvig D."/>
            <person name="Lalanne C."/>
            <person name="Gautier V."/>
            <person name="Ament-Velasquez S.L."/>
            <person name="Kruys A."/>
            <person name="Hutchinson M.I."/>
            <person name="Powell A.J."/>
            <person name="Barry K."/>
            <person name="Miller A.N."/>
            <person name="Grigoriev I.V."/>
            <person name="Debuchy R."/>
            <person name="Gladieux P."/>
            <person name="Thoren M.H."/>
            <person name="Johannesson H."/>
        </authorList>
    </citation>
    <scope>NUCLEOTIDE SEQUENCE</scope>
    <source>
        <strain evidence="3">CBS 532.94</strain>
    </source>
</reference>
<feature type="domain" description="2EXR" evidence="2">
    <location>
        <begin position="24"/>
        <end position="108"/>
    </location>
</feature>
<feature type="region of interest" description="Disordered" evidence="1">
    <location>
        <begin position="200"/>
        <end position="225"/>
    </location>
</feature>
<organism evidence="3 4">
    <name type="scientific">Achaetomium macrosporum</name>
    <dbReference type="NCBI Taxonomy" id="79813"/>
    <lineage>
        <taxon>Eukaryota</taxon>
        <taxon>Fungi</taxon>
        <taxon>Dikarya</taxon>
        <taxon>Ascomycota</taxon>
        <taxon>Pezizomycotina</taxon>
        <taxon>Sordariomycetes</taxon>
        <taxon>Sordariomycetidae</taxon>
        <taxon>Sordariales</taxon>
        <taxon>Chaetomiaceae</taxon>
        <taxon>Achaetomium</taxon>
    </lineage>
</organism>
<accession>A0AAN7C3F3</accession>
<sequence length="225" mass="26333">MANHNNLEDSGLSHVHHPPVSSSPIELRARIWELTVEPRTVEVRIAHTNLFVLADVPRLISRTPVPAMLQACREARNLGLYQQAFSELSRRGGAERRYVWLNLETDMVSIGTSMFAAFKPVAPLWFYYYEVRELRDFVNVKEIHVVCAEGMRAWHGASEDHYWPCGKENVFCIDPDDDQMMRITEMDETFDQMLEEEYRKQEGEAYREPEAANRYDYPNDERLNY</sequence>
<dbReference type="AlphaFoldDB" id="A0AAN7C3F3"/>
<dbReference type="Proteomes" id="UP001303760">
    <property type="component" value="Unassembled WGS sequence"/>
</dbReference>
<protein>
    <recommendedName>
        <fullName evidence="2">2EXR domain-containing protein</fullName>
    </recommendedName>
</protein>
<evidence type="ECO:0000256" key="1">
    <source>
        <dbReference type="SAM" id="MobiDB-lite"/>
    </source>
</evidence>
<evidence type="ECO:0000313" key="4">
    <source>
        <dbReference type="Proteomes" id="UP001303760"/>
    </source>
</evidence>
<dbReference type="Pfam" id="PF20150">
    <property type="entry name" value="2EXR"/>
    <property type="match status" value="1"/>
</dbReference>
<name>A0AAN7C3F3_9PEZI</name>
<gene>
    <name evidence="3" type="ORF">C8A03DRAFT_47053</name>
</gene>
<evidence type="ECO:0000313" key="3">
    <source>
        <dbReference type="EMBL" id="KAK4234666.1"/>
    </source>
</evidence>
<keyword evidence="4" id="KW-1185">Reference proteome</keyword>
<evidence type="ECO:0000259" key="2">
    <source>
        <dbReference type="Pfam" id="PF20150"/>
    </source>
</evidence>
<feature type="region of interest" description="Disordered" evidence="1">
    <location>
        <begin position="1"/>
        <end position="21"/>
    </location>
</feature>
<dbReference type="EMBL" id="MU860341">
    <property type="protein sequence ID" value="KAK4234666.1"/>
    <property type="molecule type" value="Genomic_DNA"/>
</dbReference>
<dbReference type="PANTHER" id="PTHR35910:SF1">
    <property type="entry name" value="2EXR DOMAIN-CONTAINING PROTEIN"/>
    <property type="match status" value="1"/>
</dbReference>
<comment type="caution">
    <text evidence="3">The sequence shown here is derived from an EMBL/GenBank/DDBJ whole genome shotgun (WGS) entry which is preliminary data.</text>
</comment>
<proteinExistence type="predicted"/>
<reference evidence="3" key="1">
    <citation type="journal article" date="2023" name="Mol. Phylogenet. Evol.">
        <title>Genome-scale phylogeny and comparative genomics of the fungal order Sordariales.</title>
        <authorList>
            <person name="Hensen N."/>
            <person name="Bonometti L."/>
            <person name="Westerberg I."/>
            <person name="Brannstrom I.O."/>
            <person name="Guillou S."/>
            <person name="Cros-Aarteil S."/>
            <person name="Calhoun S."/>
            <person name="Haridas S."/>
            <person name="Kuo A."/>
            <person name="Mondo S."/>
            <person name="Pangilinan J."/>
            <person name="Riley R."/>
            <person name="LaButti K."/>
            <person name="Andreopoulos B."/>
            <person name="Lipzen A."/>
            <person name="Chen C."/>
            <person name="Yan M."/>
            <person name="Daum C."/>
            <person name="Ng V."/>
            <person name="Clum A."/>
            <person name="Steindorff A."/>
            <person name="Ohm R.A."/>
            <person name="Martin F."/>
            <person name="Silar P."/>
            <person name="Natvig D.O."/>
            <person name="Lalanne C."/>
            <person name="Gautier V."/>
            <person name="Ament-Velasquez S.L."/>
            <person name="Kruys A."/>
            <person name="Hutchinson M.I."/>
            <person name="Powell A.J."/>
            <person name="Barry K."/>
            <person name="Miller A.N."/>
            <person name="Grigoriev I.V."/>
            <person name="Debuchy R."/>
            <person name="Gladieux P."/>
            <person name="Hiltunen Thoren M."/>
            <person name="Johannesson H."/>
        </authorList>
    </citation>
    <scope>NUCLEOTIDE SEQUENCE</scope>
    <source>
        <strain evidence="3">CBS 532.94</strain>
    </source>
</reference>
<dbReference type="PANTHER" id="PTHR35910">
    <property type="entry name" value="2EXR DOMAIN-CONTAINING PROTEIN"/>
    <property type="match status" value="1"/>
</dbReference>